<evidence type="ECO:0000256" key="2">
    <source>
        <dbReference type="SAM" id="SignalP"/>
    </source>
</evidence>
<organism evidence="3 4">
    <name type="scientific">Comamonas endophytica</name>
    <dbReference type="NCBI Taxonomy" id="2949090"/>
    <lineage>
        <taxon>Bacteria</taxon>
        <taxon>Pseudomonadati</taxon>
        <taxon>Pseudomonadota</taxon>
        <taxon>Betaproteobacteria</taxon>
        <taxon>Burkholderiales</taxon>
        <taxon>Comamonadaceae</taxon>
        <taxon>Comamonas</taxon>
    </lineage>
</organism>
<dbReference type="InterPro" id="IPR042100">
    <property type="entry name" value="Bug_dom1"/>
</dbReference>
<name>A0ABY6G716_9BURK</name>
<proteinExistence type="inferred from homology"/>
<keyword evidence="4" id="KW-1185">Reference proteome</keyword>
<dbReference type="PANTHER" id="PTHR42928">
    <property type="entry name" value="TRICARBOXYLATE-BINDING PROTEIN"/>
    <property type="match status" value="1"/>
</dbReference>
<comment type="similarity">
    <text evidence="1">Belongs to the UPF0065 (bug) family.</text>
</comment>
<dbReference type="PANTHER" id="PTHR42928:SF5">
    <property type="entry name" value="BLR1237 PROTEIN"/>
    <property type="match status" value="1"/>
</dbReference>
<feature type="signal peptide" evidence="2">
    <location>
        <begin position="1"/>
        <end position="25"/>
    </location>
</feature>
<evidence type="ECO:0000313" key="3">
    <source>
        <dbReference type="EMBL" id="UYG50825.1"/>
    </source>
</evidence>
<feature type="chain" id="PRO_5045189663" evidence="2">
    <location>
        <begin position="26"/>
        <end position="323"/>
    </location>
</feature>
<dbReference type="PIRSF" id="PIRSF017082">
    <property type="entry name" value="YflP"/>
    <property type="match status" value="1"/>
</dbReference>
<keyword evidence="2" id="KW-0732">Signal</keyword>
<evidence type="ECO:0000256" key="1">
    <source>
        <dbReference type="ARBA" id="ARBA00006987"/>
    </source>
</evidence>
<accession>A0ABY6G716</accession>
<dbReference type="Gene3D" id="3.40.190.10">
    <property type="entry name" value="Periplasmic binding protein-like II"/>
    <property type="match status" value="1"/>
</dbReference>
<sequence length="323" mass="33331">MDSKRNVLKMMVAAGMVAVSGLALAQSGKPVRMVLPLAPGGGSDTVGRAVANEMSKSLNVTIVAENKPGASGTLALGDVVRAPAGNPTFGLLLGSTVAIVPHLMKVPYDSVKDVKPVVQLGTTPLVLLVNANHPAKNLADYVALSKRNPQSFGSYGSGTASHVVGEAFSSAAGLKLVHVPYKGTAPALNDLMGSQVDSVVADFGAAGQHLGKDGKLRALAVTGATRSEAFPDVPTFGEQGFASMNELVGWIGFVTSANTSNEQVAAWGKAASDAVRVPEVRQRLVTLGYSPTGTYGKDFEKIVADDPARWGARIKAAKITLEN</sequence>
<evidence type="ECO:0000313" key="4">
    <source>
        <dbReference type="Proteomes" id="UP001162800"/>
    </source>
</evidence>
<dbReference type="RefSeq" id="WP_231041922.1">
    <property type="nucleotide sequence ID" value="NZ_CP106881.1"/>
</dbReference>
<dbReference type="InterPro" id="IPR005064">
    <property type="entry name" value="BUG"/>
</dbReference>
<dbReference type="Proteomes" id="UP001162800">
    <property type="component" value="Chromosome"/>
</dbReference>
<gene>
    <name evidence="3" type="ORF">M9799_12070</name>
</gene>
<reference evidence="3" key="1">
    <citation type="submission" date="2022-09" db="EMBL/GenBank/DDBJ databases">
        <title>The complete genome of Acidovorax sp. 5MLIR.</title>
        <authorList>
            <person name="Liu L."/>
            <person name="Yue J."/>
            <person name="Yang F."/>
            <person name="Yuan J."/>
            <person name="Li L."/>
        </authorList>
    </citation>
    <scope>NUCLEOTIDE SEQUENCE</scope>
    <source>
        <strain evidence="3">5MLIR</strain>
    </source>
</reference>
<dbReference type="Gene3D" id="3.40.190.150">
    <property type="entry name" value="Bordetella uptake gene, domain 1"/>
    <property type="match status" value="1"/>
</dbReference>
<dbReference type="SUPFAM" id="SSF53850">
    <property type="entry name" value="Periplasmic binding protein-like II"/>
    <property type="match status" value="1"/>
</dbReference>
<dbReference type="EMBL" id="CP106881">
    <property type="protein sequence ID" value="UYG50825.1"/>
    <property type="molecule type" value="Genomic_DNA"/>
</dbReference>
<dbReference type="Pfam" id="PF03401">
    <property type="entry name" value="TctC"/>
    <property type="match status" value="1"/>
</dbReference>
<protein>
    <submittedName>
        <fullName evidence="3">Tripartite tricarboxylate transporter substrate binding protein</fullName>
    </submittedName>
</protein>
<dbReference type="CDD" id="cd07012">
    <property type="entry name" value="PBP2_Bug_TTT"/>
    <property type="match status" value="1"/>
</dbReference>